<organism evidence="2 3">
    <name type="scientific">Varroa destructor</name>
    <name type="common">Honeybee mite</name>
    <dbReference type="NCBI Taxonomy" id="109461"/>
    <lineage>
        <taxon>Eukaryota</taxon>
        <taxon>Metazoa</taxon>
        <taxon>Ecdysozoa</taxon>
        <taxon>Arthropoda</taxon>
        <taxon>Chelicerata</taxon>
        <taxon>Arachnida</taxon>
        <taxon>Acari</taxon>
        <taxon>Parasitiformes</taxon>
        <taxon>Mesostigmata</taxon>
        <taxon>Gamasina</taxon>
        <taxon>Dermanyssoidea</taxon>
        <taxon>Varroidae</taxon>
        <taxon>Varroa</taxon>
    </lineage>
</organism>
<dbReference type="InterPro" id="IPR045853">
    <property type="entry name" value="Pep_chain_release_fac_I_sf"/>
</dbReference>
<dbReference type="AlphaFoldDB" id="A0A7M7J2G6"/>
<dbReference type="InterPro" id="IPR005139">
    <property type="entry name" value="PCRF"/>
</dbReference>
<evidence type="ECO:0000259" key="1">
    <source>
        <dbReference type="SMART" id="SM00937"/>
    </source>
</evidence>
<dbReference type="GO" id="GO:0006415">
    <property type="term" value="P:translational termination"/>
    <property type="evidence" value="ECO:0007669"/>
    <property type="project" value="InterPro"/>
</dbReference>
<protein>
    <recommendedName>
        <fullName evidence="1">Peptide chain release factor domain-containing protein</fullName>
    </recommendedName>
</protein>
<dbReference type="Gene3D" id="3.30.70.1660">
    <property type="match status" value="1"/>
</dbReference>
<dbReference type="PANTHER" id="PTHR43804">
    <property type="entry name" value="LD18447P"/>
    <property type="match status" value="1"/>
</dbReference>
<name>A0A7M7J2G6_VARDE</name>
<dbReference type="Pfam" id="PF03462">
    <property type="entry name" value="PCRF"/>
    <property type="match status" value="1"/>
</dbReference>
<dbReference type="Proteomes" id="UP000594260">
    <property type="component" value="Unplaced"/>
</dbReference>
<dbReference type="GeneID" id="111243652"/>
<reference evidence="2" key="1">
    <citation type="submission" date="2021-01" db="UniProtKB">
        <authorList>
            <consortium name="EnsemblMetazoa"/>
        </authorList>
    </citation>
    <scope>IDENTIFICATION</scope>
</reference>
<dbReference type="OrthoDB" id="2019491at2759"/>
<dbReference type="InterPro" id="IPR050057">
    <property type="entry name" value="Prokaryotic/Mito_RF"/>
</dbReference>
<keyword evidence="3" id="KW-1185">Reference proteome</keyword>
<accession>A0A7M7J2G6</accession>
<feature type="domain" description="Peptide chain release factor" evidence="1">
    <location>
        <begin position="104"/>
        <end position="197"/>
    </location>
</feature>
<evidence type="ECO:0000313" key="2">
    <source>
        <dbReference type="EnsemblMetazoa" id="XP_022645250"/>
    </source>
</evidence>
<dbReference type="RefSeq" id="XP_022645250.1">
    <property type="nucleotide sequence ID" value="XM_022789515.1"/>
</dbReference>
<evidence type="ECO:0000313" key="3">
    <source>
        <dbReference type="Proteomes" id="UP000594260"/>
    </source>
</evidence>
<dbReference type="EnsemblMetazoa" id="XM_022789515">
    <property type="protein sequence ID" value="XP_022645250"/>
    <property type="gene ID" value="LOC111243652"/>
</dbReference>
<dbReference type="SUPFAM" id="SSF75620">
    <property type="entry name" value="Release factor"/>
    <property type="match status" value="1"/>
</dbReference>
<dbReference type="InParanoid" id="A0A7M7J2G6"/>
<sequence length="202" mass="22974">MWPLITGPSVRCLRTAFRARFVLLARPLSISRFDVRDPQTREYLKTLKTLLAMNDMSPFGKISGANIQRLRATGELYETIEKISEEMMSLEQLRKAVSVNMTVEMLETKEQDMVDIATKDIAKCHEKITQISAEIYTNLVPIELVDTQEVLLELNAGVGGQEAMLFNQDLMTMYLKFSQLTMGWNVEVTEASLSETGKRFLL</sequence>
<dbReference type="KEGG" id="vde:111243652"/>
<dbReference type="PANTHER" id="PTHR43804:SF6">
    <property type="entry name" value="CLASS I PEPTIDE CHAIN RELEASE FACTOR"/>
    <property type="match status" value="1"/>
</dbReference>
<proteinExistence type="predicted"/>
<dbReference type="SMART" id="SM00937">
    <property type="entry name" value="PCRF"/>
    <property type="match status" value="1"/>
</dbReference>